<accession>A0A7K3M000</accession>
<reference evidence="3 4" key="1">
    <citation type="submission" date="2019-11" db="EMBL/GenBank/DDBJ databases">
        <authorList>
            <person name="Li X.-J."/>
            <person name="Feng X.-M."/>
        </authorList>
    </citation>
    <scope>NUCLEOTIDE SEQUENCE [LARGE SCALE GENOMIC DNA]</scope>
    <source>
        <strain evidence="3 4">XMNu-373</strain>
    </source>
</reference>
<gene>
    <name evidence="3" type="ORF">F7O44_06025</name>
</gene>
<evidence type="ECO:0000256" key="1">
    <source>
        <dbReference type="SAM" id="MobiDB-lite"/>
    </source>
</evidence>
<organism evidence="3 4">
    <name type="scientific">Phytoactinopolyspora mesophila</name>
    <dbReference type="NCBI Taxonomy" id="2650750"/>
    <lineage>
        <taxon>Bacteria</taxon>
        <taxon>Bacillati</taxon>
        <taxon>Actinomycetota</taxon>
        <taxon>Actinomycetes</taxon>
        <taxon>Jiangellales</taxon>
        <taxon>Jiangellaceae</taxon>
        <taxon>Phytoactinopolyspora</taxon>
    </lineage>
</organism>
<keyword evidence="4" id="KW-1185">Reference proteome</keyword>
<dbReference type="RefSeq" id="WP_162449180.1">
    <property type="nucleotide sequence ID" value="NZ_WLZY01000001.1"/>
</dbReference>
<name>A0A7K3M000_9ACTN</name>
<evidence type="ECO:0000313" key="3">
    <source>
        <dbReference type="EMBL" id="NDL56625.1"/>
    </source>
</evidence>
<dbReference type="Proteomes" id="UP000460435">
    <property type="component" value="Unassembled WGS sequence"/>
</dbReference>
<proteinExistence type="predicted"/>
<sequence>MTIEGYCSERSVFPGETVGFHANLRGGGDVDIEIRRVPSPEVVHRVTARCGEHATPIDAHENGCQWPALITLAIPHSWSSGVYTADLTATSGATTRLFFVVKTPTPIGPVLLSVAVSTYEAYNGWSPLAKDMLGKSLYDGFPAPPADDGQERPYSDNPPERAHIVSSQRPNPDWASYFERWEGRFLAWAEAEGLAVDCCTSVDLHNDPELLSRYQLLLSVGHDEYWSKEMRDNVEDFIANGGNVAFFSGNVCMWQIRFDDHDRQVICYRSPVLDPLMGIDNERVTTEWWSAPVDRPPNSMAGVSTRHGAVYSVGDMFLGRTSLGARREDAAYEVCFPEHWVFDDVQLADDNTFGRGENVVGYETDAAEYTITDDGIPRATHRDGTPENFTILAHADLTSWRGHGLGGYATMGIFRRNGTVFTAATTDWANGLQPTSNDDDGTAATAAATAGAVPQITRNVITRLSQRIPANTWDLIGDAPPLASITTFEHQLFAIGNDGRLYCRDATPQNIKWRDIGDADGMLAIAATEFSSGRLLALHEHDGMFFRHGITTPSPWHSVAKAPTNPVDMGCMFSEVFAVADGTLWARTPALIDDEWRPVDDADGVISLEAWWNTLFALTDRGRIIYRPAEGEGRAPWTTLDQAPTGAQAVGAINGRIVISTEEGNLWWRPLA</sequence>
<feature type="domain" description="N,N-dimethylformamidase beta subunit-like C-terminal" evidence="2">
    <location>
        <begin position="53"/>
        <end position="436"/>
    </location>
</feature>
<feature type="compositionally biased region" description="Basic and acidic residues" evidence="1">
    <location>
        <begin position="149"/>
        <end position="163"/>
    </location>
</feature>
<dbReference type="EMBL" id="WLZY01000001">
    <property type="protein sequence ID" value="NDL56625.1"/>
    <property type="molecule type" value="Genomic_DNA"/>
</dbReference>
<evidence type="ECO:0000313" key="4">
    <source>
        <dbReference type="Proteomes" id="UP000460435"/>
    </source>
</evidence>
<feature type="region of interest" description="Disordered" evidence="1">
    <location>
        <begin position="140"/>
        <end position="168"/>
    </location>
</feature>
<dbReference type="InterPro" id="IPR046540">
    <property type="entry name" value="DMFA2_C"/>
</dbReference>
<dbReference type="Pfam" id="PF20254">
    <property type="entry name" value="DMFA2_C"/>
    <property type="match status" value="1"/>
</dbReference>
<comment type="caution">
    <text evidence="3">The sequence shown here is derived from an EMBL/GenBank/DDBJ whole genome shotgun (WGS) entry which is preliminary data.</text>
</comment>
<dbReference type="AlphaFoldDB" id="A0A7K3M000"/>
<protein>
    <recommendedName>
        <fullName evidence="2">N,N-dimethylformamidase beta subunit-like C-terminal domain-containing protein</fullName>
    </recommendedName>
</protein>
<evidence type="ECO:0000259" key="2">
    <source>
        <dbReference type="Pfam" id="PF20254"/>
    </source>
</evidence>
<dbReference type="SUPFAM" id="SSF89372">
    <property type="entry name" value="Fucose-specific lectin"/>
    <property type="match status" value="1"/>
</dbReference>